<comment type="subcellular location">
    <subcellularLocation>
        <location evidence="3">Cytoplasm</location>
    </subcellularLocation>
    <subcellularLocation>
        <location evidence="2">Nucleus</location>
    </subcellularLocation>
</comment>
<evidence type="ECO:0000256" key="4">
    <source>
        <dbReference type="ARBA" id="ARBA00016468"/>
    </source>
</evidence>
<dbReference type="KEGG" id="emc:129328329"/>
<feature type="region of interest" description="Disordered" evidence="12">
    <location>
        <begin position="654"/>
        <end position="675"/>
    </location>
</feature>
<dbReference type="GO" id="GO:0005634">
    <property type="term" value="C:nucleus"/>
    <property type="evidence" value="ECO:0007669"/>
    <property type="project" value="UniProtKB-SubCell"/>
</dbReference>
<feature type="region of interest" description="Disordered" evidence="12">
    <location>
        <begin position="1"/>
        <end position="45"/>
    </location>
</feature>
<dbReference type="PANTHER" id="PTHR46822">
    <property type="entry name" value="COILED-COIL ALPHA-HELICAL ROD PROTEIN 1"/>
    <property type="match status" value="1"/>
</dbReference>
<dbReference type="GO" id="GO:0005737">
    <property type="term" value="C:cytoplasm"/>
    <property type="evidence" value="ECO:0007669"/>
    <property type="project" value="UniProtKB-SubCell"/>
</dbReference>
<sequence>MDGRKDLAKQLEPPATFGASRPTGLKGLIPPSHFQSRSAPPLMGSATALPNWEAVELRRENQRLKDELHRWAATEDVASGGRVTDKTEDAGTRTRSLDREADPSSMRHTLAMSQQAEIISHQLHEIQRLEAELAALRVASARQEATAASRENTLAHLQGELADLRSQSQVESTALKAELEEIKGSRKRELETVKEELEQLRSQACLEADCLREELKSAKERHSCEIGLAQEALQRALEEAEAERKRQEERAQERLQAALREHQAEISRLSEAHRAEVSSLKHQAQVLQKDLEAQQKEAAQLQEERDVVRNQLRAAEAELTSQNALLMQLKTYVGEQESRQPSLEQEQLISRVQHLEEEKDALKTTVELLQVRLTSLSDILTLQEMELARKVHLKDPLQSESSQKLQCLLSRWREKVFSLLVQLKSQELCHMDTTKLLQRKVKELEEEVESKDQKVTVLLHSLEDKTAEADMERVRNKTLKMEVSHSKELAQKLHQRVEAGENALQGLVESVSRLHHQLMDQEETWKAALSRLLGLGNRISFATKRVDTVQGLVCQKIALAKLQREEKPGSAQSHQERRLHPPYEDLQAELQMLHEERDQLSVELKRGAQLIEKKVAEVREKAETDLKEMRETAQCLQGALEAKVAMEQALRQQQEATERQLEEAHTNLRETEEAAESLRQELGQLREEYEKTLQEKVTEVETQLHKDLSEMGKRLNEARREHTKAVVALHQAERQAARDKAHSEELAKLQETAAQQETGRLEARLQELERDKNLLMATLRQEGMLAQYRQNRLAAVQAPVELIKKGATQTPSKESLSAVLSDLQVLSAAILHEEEAEEKPDEDGGTESDT</sequence>
<keyword evidence="13" id="KW-1185">Reference proteome</keyword>
<protein>
    <recommendedName>
        <fullName evidence="4">Coiled-coil alpha-helical rod protein 1</fullName>
    </recommendedName>
    <alternativeName>
        <fullName evidence="10">Alpha-helical coiled-coil rod protein</fullName>
    </alternativeName>
</protein>
<feature type="coiled-coil region" evidence="11">
    <location>
        <begin position="119"/>
        <end position="318"/>
    </location>
</feature>
<evidence type="ECO:0000256" key="5">
    <source>
        <dbReference type="ARBA" id="ARBA00022473"/>
    </source>
</evidence>
<dbReference type="PANTHER" id="PTHR46822:SF1">
    <property type="entry name" value="COILED-COIL ALPHA-HELICAL ROD PROTEIN 1"/>
    <property type="match status" value="1"/>
</dbReference>
<evidence type="ECO:0000256" key="8">
    <source>
        <dbReference type="ARBA" id="ARBA00023054"/>
    </source>
</evidence>
<organism evidence="13 14">
    <name type="scientific">Eublepharis macularius</name>
    <name type="common">Leopard gecko</name>
    <name type="synonym">Cyrtodactylus macularius</name>
    <dbReference type="NCBI Taxonomy" id="481883"/>
    <lineage>
        <taxon>Eukaryota</taxon>
        <taxon>Metazoa</taxon>
        <taxon>Chordata</taxon>
        <taxon>Craniata</taxon>
        <taxon>Vertebrata</taxon>
        <taxon>Euteleostomi</taxon>
        <taxon>Lepidosauria</taxon>
        <taxon>Squamata</taxon>
        <taxon>Bifurcata</taxon>
        <taxon>Gekkota</taxon>
        <taxon>Eublepharidae</taxon>
        <taxon>Eublepharinae</taxon>
        <taxon>Eublepharis</taxon>
    </lineage>
</organism>
<dbReference type="Proteomes" id="UP001190640">
    <property type="component" value="Chromosome 4"/>
</dbReference>
<dbReference type="InterPro" id="IPR009800">
    <property type="entry name" value="HCR"/>
</dbReference>
<keyword evidence="6" id="KW-0963">Cytoplasm</keyword>
<dbReference type="GO" id="GO:0006611">
    <property type="term" value="P:protein export from nucleus"/>
    <property type="evidence" value="ECO:0007669"/>
    <property type="project" value="TreeGrafter"/>
</dbReference>
<dbReference type="RefSeq" id="XP_054833301.1">
    <property type="nucleotide sequence ID" value="XM_054977326.1"/>
</dbReference>
<dbReference type="GO" id="GO:0030154">
    <property type="term" value="P:cell differentiation"/>
    <property type="evidence" value="ECO:0007669"/>
    <property type="project" value="UniProtKB-KW"/>
</dbReference>
<proteinExistence type="predicted"/>
<keyword evidence="9" id="KW-0539">Nucleus</keyword>
<keyword evidence="7" id="KW-0221">Differentiation</keyword>
<dbReference type="GeneID" id="129328329"/>
<dbReference type="CTD" id="54535"/>
<accession>A0AA97J9C7</accession>
<gene>
    <name evidence="14" type="primary">CCHCR1</name>
</gene>
<dbReference type="GO" id="GO:0005814">
    <property type="term" value="C:centriole"/>
    <property type="evidence" value="ECO:0007669"/>
    <property type="project" value="TreeGrafter"/>
</dbReference>
<feature type="region of interest" description="Disordered" evidence="12">
    <location>
        <begin position="830"/>
        <end position="850"/>
    </location>
</feature>
<evidence type="ECO:0000256" key="11">
    <source>
        <dbReference type="SAM" id="Coils"/>
    </source>
</evidence>
<evidence type="ECO:0000256" key="10">
    <source>
        <dbReference type="ARBA" id="ARBA00031932"/>
    </source>
</evidence>
<evidence type="ECO:0000256" key="12">
    <source>
        <dbReference type="SAM" id="MobiDB-lite"/>
    </source>
</evidence>
<feature type="compositionally biased region" description="Basic and acidic residues" evidence="12">
    <location>
        <begin position="656"/>
        <end position="675"/>
    </location>
</feature>
<evidence type="ECO:0000256" key="6">
    <source>
        <dbReference type="ARBA" id="ARBA00022490"/>
    </source>
</evidence>
<evidence type="ECO:0000313" key="14">
    <source>
        <dbReference type="RefSeq" id="XP_054833301.1"/>
    </source>
</evidence>
<evidence type="ECO:0000256" key="7">
    <source>
        <dbReference type="ARBA" id="ARBA00022782"/>
    </source>
</evidence>
<feature type="compositionally biased region" description="Basic and acidic residues" evidence="12">
    <location>
        <begin position="83"/>
        <end position="102"/>
    </location>
</feature>
<evidence type="ECO:0000256" key="9">
    <source>
        <dbReference type="ARBA" id="ARBA00023242"/>
    </source>
</evidence>
<feature type="coiled-coil region" evidence="11">
    <location>
        <begin position="345"/>
        <end position="372"/>
    </location>
</feature>
<evidence type="ECO:0000313" key="13">
    <source>
        <dbReference type="Proteomes" id="UP001190640"/>
    </source>
</evidence>
<dbReference type="AlphaFoldDB" id="A0AA97J9C7"/>
<keyword evidence="5" id="KW-0217">Developmental protein</keyword>
<dbReference type="Pfam" id="PF07111">
    <property type="entry name" value="HCR"/>
    <property type="match status" value="1"/>
</dbReference>
<feature type="compositionally biased region" description="Acidic residues" evidence="12">
    <location>
        <begin position="834"/>
        <end position="850"/>
    </location>
</feature>
<evidence type="ECO:0000256" key="2">
    <source>
        <dbReference type="ARBA" id="ARBA00004123"/>
    </source>
</evidence>
<comment type="function">
    <text evidence="1">May be a regulator of keratinocyte proliferation or differentiation.</text>
</comment>
<keyword evidence="8 11" id="KW-0175">Coiled coil</keyword>
<evidence type="ECO:0000256" key="3">
    <source>
        <dbReference type="ARBA" id="ARBA00004496"/>
    </source>
</evidence>
<reference evidence="14" key="1">
    <citation type="submission" date="2025-08" db="UniProtKB">
        <authorList>
            <consortium name="RefSeq"/>
        </authorList>
    </citation>
    <scope>IDENTIFICATION</scope>
    <source>
        <tissue evidence="14">Blood</tissue>
    </source>
</reference>
<name>A0AA97J9C7_EUBMA</name>
<feature type="region of interest" description="Disordered" evidence="12">
    <location>
        <begin position="75"/>
        <end position="106"/>
    </location>
</feature>
<feature type="coiled-coil region" evidence="11">
    <location>
        <begin position="434"/>
        <end position="461"/>
    </location>
</feature>
<evidence type="ECO:0000256" key="1">
    <source>
        <dbReference type="ARBA" id="ARBA00003936"/>
    </source>
</evidence>